<keyword evidence="11" id="KW-0325">Glycoprotein</keyword>
<name>A0A8C6M9P1_NOTFU</name>
<dbReference type="GO" id="GO:0007043">
    <property type="term" value="P:cell-cell junction assembly"/>
    <property type="evidence" value="ECO:0007669"/>
    <property type="project" value="TreeGrafter"/>
</dbReference>
<organism evidence="14 15">
    <name type="scientific">Nothobranchius furzeri</name>
    <name type="common">Turquoise killifish</name>
    <dbReference type="NCBI Taxonomy" id="105023"/>
    <lineage>
        <taxon>Eukaryota</taxon>
        <taxon>Metazoa</taxon>
        <taxon>Chordata</taxon>
        <taxon>Craniata</taxon>
        <taxon>Vertebrata</taxon>
        <taxon>Euteleostomi</taxon>
        <taxon>Actinopterygii</taxon>
        <taxon>Neopterygii</taxon>
        <taxon>Teleostei</taxon>
        <taxon>Neoteleostei</taxon>
        <taxon>Acanthomorphata</taxon>
        <taxon>Ovalentaria</taxon>
        <taxon>Atherinomorphae</taxon>
        <taxon>Cyprinodontiformes</taxon>
        <taxon>Nothobranchiidae</taxon>
        <taxon>Nothobranchius</taxon>
    </lineage>
</organism>
<proteinExistence type="predicted"/>
<feature type="domain" description="Cadherin" evidence="13">
    <location>
        <begin position="481"/>
        <end position="565"/>
    </location>
</feature>
<dbReference type="InterPro" id="IPR002126">
    <property type="entry name" value="Cadherin-like_dom"/>
</dbReference>
<feature type="domain" description="Cadherin" evidence="13">
    <location>
        <begin position="235"/>
        <end position="362"/>
    </location>
</feature>
<feature type="domain" description="Cadherin" evidence="13">
    <location>
        <begin position="124"/>
        <end position="234"/>
    </location>
</feature>
<dbReference type="PANTHER" id="PTHR24027">
    <property type="entry name" value="CADHERIN-23"/>
    <property type="match status" value="1"/>
</dbReference>
<dbReference type="Ensembl" id="ENSNFUT00015032054.1">
    <property type="protein sequence ID" value="ENSNFUP00015030676.1"/>
    <property type="gene ID" value="ENSNFUG00015014915.1"/>
</dbReference>
<evidence type="ECO:0000256" key="4">
    <source>
        <dbReference type="ARBA" id="ARBA00022490"/>
    </source>
</evidence>
<dbReference type="PANTHER" id="PTHR24027:SF78">
    <property type="entry name" value="CADHERIN-LIKE PROTEIN 26"/>
    <property type="match status" value="1"/>
</dbReference>
<evidence type="ECO:0000256" key="6">
    <source>
        <dbReference type="ARBA" id="ARBA00022729"/>
    </source>
</evidence>
<dbReference type="SUPFAM" id="SSF49313">
    <property type="entry name" value="Cadherin-like"/>
    <property type="match status" value="5"/>
</dbReference>
<keyword evidence="5" id="KW-0479">Metal-binding</keyword>
<dbReference type="AlphaFoldDB" id="A0A8C6M9P1"/>
<evidence type="ECO:0000256" key="12">
    <source>
        <dbReference type="PROSITE-ProRule" id="PRU00043"/>
    </source>
</evidence>
<dbReference type="GO" id="GO:0060027">
    <property type="term" value="P:convergent extension involved in gastrulation"/>
    <property type="evidence" value="ECO:0007669"/>
    <property type="project" value="UniProtKB-ARBA"/>
</dbReference>
<dbReference type="GO" id="GO:0007156">
    <property type="term" value="P:homophilic cell adhesion via plasma membrane adhesion molecules"/>
    <property type="evidence" value="ECO:0007669"/>
    <property type="project" value="InterPro"/>
</dbReference>
<dbReference type="Gene3D" id="2.60.40.60">
    <property type="entry name" value="Cadherins"/>
    <property type="match status" value="5"/>
</dbReference>
<evidence type="ECO:0000256" key="9">
    <source>
        <dbReference type="ARBA" id="ARBA00022889"/>
    </source>
</evidence>
<reference evidence="14" key="1">
    <citation type="submission" date="2014-08" db="EMBL/GenBank/DDBJ databases">
        <authorList>
            <person name="Senf B."/>
            <person name="Petzold A."/>
            <person name="Downie B.R."/>
            <person name="Koch P."/>
            <person name="Platzer M."/>
        </authorList>
    </citation>
    <scope>NUCLEOTIDE SEQUENCE [LARGE SCALE GENOMIC DNA]</scope>
    <source>
        <strain evidence="14">GRZ</strain>
    </source>
</reference>
<accession>A0A8C6M9P1</accession>
<dbReference type="GO" id="GO:0005509">
    <property type="term" value="F:calcium ion binding"/>
    <property type="evidence" value="ECO:0007669"/>
    <property type="project" value="UniProtKB-UniRule"/>
</dbReference>
<dbReference type="InterPro" id="IPR039808">
    <property type="entry name" value="Cadherin"/>
</dbReference>
<evidence type="ECO:0000256" key="1">
    <source>
        <dbReference type="ARBA" id="ARBA00004236"/>
    </source>
</evidence>
<dbReference type="FunFam" id="2.60.40.60:FF:000019">
    <property type="entry name" value="Cadherin 2"/>
    <property type="match status" value="1"/>
</dbReference>
<comment type="subcellular location">
    <subcellularLocation>
        <location evidence="1">Cell membrane</location>
    </subcellularLocation>
    <subcellularLocation>
        <location evidence="2">Cytoplasm</location>
    </subcellularLocation>
</comment>
<dbReference type="GO" id="GO:0016477">
    <property type="term" value="P:cell migration"/>
    <property type="evidence" value="ECO:0007669"/>
    <property type="project" value="TreeGrafter"/>
</dbReference>
<dbReference type="GO" id="GO:0005737">
    <property type="term" value="C:cytoplasm"/>
    <property type="evidence" value="ECO:0007669"/>
    <property type="project" value="UniProtKB-SubCell"/>
</dbReference>
<feature type="domain" description="Cadherin" evidence="13">
    <location>
        <begin position="363"/>
        <end position="468"/>
    </location>
</feature>
<dbReference type="GO" id="GO:0000902">
    <property type="term" value="P:cell morphogenesis"/>
    <property type="evidence" value="ECO:0007669"/>
    <property type="project" value="TreeGrafter"/>
</dbReference>
<evidence type="ECO:0000256" key="10">
    <source>
        <dbReference type="ARBA" id="ARBA00023136"/>
    </source>
</evidence>
<evidence type="ECO:0000256" key="5">
    <source>
        <dbReference type="ARBA" id="ARBA00022723"/>
    </source>
</evidence>
<reference evidence="14" key="3">
    <citation type="submission" date="2025-09" db="UniProtKB">
        <authorList>
            <consortium name="Ensembl"/>
        </authorList>
    </citation>
    <scope>IDENTIFICATION</scope>
</reference>
<evidence type="ECO:0000259" key="13">
    <source>
        <dbReference type="PROSITE" id="PS50268"/>
    </source>
</evidence>
<evidence type="ECO:0000256" key="2">
    <source>
        <dbReference type="ARBA" id="ARBA00004496"/>
    </source>
</evidence>
<keyword evidence="6" id="KW-0732">Signal</keyword>
<dbReference type="GeneTree" id="ENSGT00940000161589"/>
<keyword evidence="9" id="KW-0130">Cell adhesion</keyword>
<dbReference type="FunFam" id="2.60.40.60:FF:000011">
    <property type="entry name" value="Cadherin 1"/>
    <property type="match status" value="1"/>
</dbReference>
<protein>
    <submittedName>
        <fullName evidence="14">Cadherin 26, tandem duplicate 1</fullName>
    </submittedName>
</protein>
<keyword evidence="10" id="KW-0472">Membrane</keyword>
<dbReference type="InterPro" id="IPR015919">
    <property type="entry name" value="Cadherin-like_sf"/>
</dbReference>
<keyword evidence="3" id="KW-1003">Cell membrane</keyword>
<feature type="domain" description="Cadherin" evidence="13">
    <location>
        <begin position="50"/>
        <end position="123"/>
    </location>
</feature>
<dbReference type="GO" id="GO:0044331">
    <property type="term" value="P:cell-cell adhesion mediated by cadherin"/>
    <property type="evidence" value="ECO:0007669"/>
    <property type="project" value="TreeGrafter"/>
</dbReference>
<keyword evidence="15" id="KW-1185">Reference proteome</keyword>
<dbReference type="GO" id="GO:0005912">
    <property type="term" value="C:adherens junction"/>
    <property type="evidence" value="ECO:0007669"/>
    <property type="project" value="TreeGrafter"/>
</dbReference>
<dbReference type="SMART" id="SM00112">
    <property type="entry name" value="CA"/>
    <property type="match status" value="4"/>
</dbReference>
<dbReference type="InterPro" id="IPR020894">
    <property type="entry name" value="Cadherin_CS"/>
</dbReference>
<keyword evidence="7" id="KW-0677">Repeat</keyword>
<evidence type="ECO:0000256" key="7">
    <source>
        <dbReference type="ARBA" id="ARBA00022737"/>
    </source>
</evidence>
<evidence type="ECO:0000313" key="15">
    <source>
        <dbReference type="Proteomes" id="UP000694548"/>
    </source>
</evidence>
<evidence type="ECO:0000313" key="14">
    <source>
        <dbReference type="Ensembl" id="ENSNFUP00015030676.1"/>
    </source>
</evidence>
<dbReference type="PRINTS" id="PR00205">
    <property type="entry name" value="CADHERIN"/>
</dbReference>
<dbReference type="Pfam" id="PF00028">
    <property type="entry name" value="Cadherin"/>
    <property type="match status" value="3"/>
</dbReference>
<keyword evidence="4" id="KW-0963">Cytoplasm</keyword>
<evidence type="ECO:0000256" key="3">
    <source>
        <dbReference type="ARBA" id="ARBA00022475"/>
    </source>
</evidence>
<dbReference type="CDD" id="cd11304">
    <property type="entry name" value="Cadherin_repeat"/>
    <property type="match status" value="3"/>
</dbReference>
<dbReference type="PROSITE" id="PS00232">
    <property type="entry name" value="CADHERIN_1"/>
    <property type="match status" value="1"/>
</dbReference>
<reference evidence="14" key="2">
    <citation type="submission" date="2025-08" db="UniProtKB">
        <authorList>
            <consortium name="Ensembl"/>
        </authorList>
    </citation>
    <scope>IDENTIFICATION</scope>
</reference>
<dbReference type="GO" id="GO:0016339">
    <property type="term" value="P:calcium-dependent cell-cell adhesion via plasma membrane cell adhesion molecules"/>
    <property type="evidence" value="ECO:0007669"/>
    <property type="project" value="TreeGrafter"/>
</dbReference>
<dbReference type="GO" id="GO:0034332">
    <property type="term" value="P:adherens junction organization"/>
    <property type="evidence" value="ECO:0007669"/>
    <property type="project" value="TreeGrafter"/>
</dbReference>
<dbReference type="Proteomes" id="UP000694548">
    <property type="component" value="Chromosome sgr15"/>
</dbReference>
<dbReference type="GO" id="GO:0016342">
    <property type="term" value="C:catenin complex"/>
    <property type="evidence" value="ECO:0007669"/>
    <property type="project" value="TreeGrafter"/>
</dbReference>
<dbReference type="PROSITE" id="PS50268">
    <property type="entry name" value="CADHERIN_2"/>
    <property type="match status" value="5"/>
</dbReference>
<keyword evidence="8 12" id="KW-0106">Calcium</keyword>
<dbReference type="GO" id="GO:0008013">
    <property type="term" value="F:beta-catenin binding"/>
    <property type="evidence" value="ECO:0007669"/>
    <property type="project" value="TreeGrafter"/>
</dbReference>
<evidence type="ECO:0000256" key="8">
    <source>
        <dbReference type="ARBA" id="ARBA00022837"/>
    </source>
</evidence>
<evidence type="ECO:0000256" key="11">
    <source>
        <dbReference type="ARBA" id="ARBA00023180"/>
    </source>
</evidence>
<dbReference type="FunFam" id="2.60.40.60:FF:000095">
    <property type="entry name" value="Cadherin 13"/>
    <property type="match status" value="1"/>
</dbReference>
<dbReference type="GO" id="GO:0045296">
    <property type="term" value="F:cadherin binding"/>
    <property type="evidence" value="ECO:0007669"/>
    <property type="project" value="TreeGrafter"/>
</dbReference>
<sequence length="628" mass="71356">CLALSARQMELLLNLAVLDVLLRSKRRWVLSTIELEENMEVEYPFKISTKYKFEMSGDGVHDGLFSINDTTGDVYVHRKVDREEKEIYHITFDVWDKSTNTKMDRELSFDVEVKDINDKAPMFTNFNKTVNVDENTEEGFLPASMEVTDRDMEKTDNSKVSIRVVSQNPAEPKINVTQIDDRMARLTFKGCFDYDKAKQFKVKLTASDHGKPPLSTTEVITLNIVNKNNNAPKFKQKQYEVEAVEMTTHDDILRIAVEDKDAPNTDGWKAKYYFISGNEEEIYSLRTDPKTNECILSVVKVTAALHLTKICTQFKLIIQSENVEPLSICKDNKLIKDPKLLPPPDSVNVTVKMLDTNDAPVFEEQTKEVYQVEESEPGQVLYTPKVQDIDSSNVRFVMVEDPAGWMSLDEKTGKLTTTKKMNRESPFVDENNIYRVAFAAIDDGTPPATSTCTIKVHLRDINDNTPKLVNSSMIFCDNKVIKIMVPAEDSDAEPFSGPFIFTLKDDKTLKRLWKLDPAHAGLVALKSLERGNYSIPLLIQDKQNMIGHETLEVEVCDCGGGDVCFQMLLTLVLNHGFNMKLYFDVSAVLLVIIVCYKQKQKFQSFEDQGQQSLIHYNEEGMSVDCKVS</sequence>